<feature type="domain" description="Poly(A) RNA polymerase mitochondrial-like central palm" evidence="8">
    <location>
        <begin position="486"/>
        <end position="548"/>
    </location>
</feature>
<dbReference type="Proteomes" id="UP000036681">
    <property type="component" value="Unplaced"/>
</dbReference>
<dbReference type="GO" id="GO:1990817">
    <property type="term" value="F:poly(A) RNA polymerase activity"/>
    <property type="evidence" value="ECO:0007669"/>
    <property type="project" value="UniProtKB-ARBA"/>
</dbReference>
<feature type="compositionally biased region" description="Polar residues" evidence="6">
    <location>
        <begin position="105"/>
        <end position="137"/>
    </location>
</feature>
<dbReference type="InterPro" id="IPR054708">
    <property type="entry name" value="MTPAP-like_central"/>
</dbReference>
<comment type="cofactor">
    <cofactor evidence="2">
        <name>Mg(2+)</name>
        <dbReference type="ChEBI" id="CHEBI:18420"/>
    </cofactor>
</comment>
<comment type="cofactor">
    <cofactor evidence="1">
        <name>Mn(2+)</name>
        <dbReference type="ChEBI" id="CHEBI:29035"/>
    </cofactor>
</comment>
<evidence type="ECO:0000313" key="10">
    <source>
        <dbReference type="WBParaSite" id="ALUE_0001759601-mRNA-1"/>
    </source>
</evidence>
<feature type="domain" description="Poly(A) RNA polymerase mitochondrial-like central palm" evidence="8">
    <location>
        <begin position="338"/>
        <end position="454"/>
    </location>
</feature>
<dbReference type="WBParaSite" id="ALUE_0001759601-mRNA-1">
    <property type="protein sequence ID" value="ALUE_0001759601-mRNA-1"/>
    <property type="gene ID" value="ALUE_0001759601"/>
</dbReference>
<organism evidence="9 10">
    <name type="scientific">Ascaris lumbricoides</name>
    <name type="common">Giant roundworm</name>
    <dbReference type="NCBI Taxonomy" id="6252"/>
    <lineage>
        <taxon>Eukaryota</taxon>
        <taxon>Metazoa</taxon>
        <taxon>Ecdysozoa</taxon>
        <taxon>Nematoda</taxon>
        <taxon>Chromadorea</taxon>
        <taxon>Rhabditida</taxon>
        <taxon>Spirurina</taxon>
        <taxon>Ascaridomorpha</taxon>
        <taxon>Ascaridoidea</taxon>
        <taxon>Ascarididae</taxon>
        <taxon>Ascaris</taxon>
    </lineage>
</organism>
<evidence type="ECO:0000259" key="8">
    <source>
        <dbReference type="Pfam" id="PF22600"/>
    </source>
</evidence>
<dbReference type="InterPro" id="IPR002058">
    <property type="entry name" value="PAP_assoc"/>
</dbReference>
<keyword evidence="9" id="KW-1185">Reference proteome</keyword>
<dbReference type="PANTHER" id="PTHR12271">
    <property type="entry name" value="POLY A POLYMERASE CID PAP -RELATED"/>
    <property type="match status" value="1"/>
</dbReference>
<dbReference type="SUPFAM" id="SSF81631">
    <property type="entry name" value="PAP/OAS1 substrate-binding domain"/>
    <property type="match status" value="1"/>
</dbReference>
<dbReference type="InterPro" id="IPR043519">
    <property type="entry name" value="NT_sf"/>
</dbReference>
<evidence type="ECO:0000256" key="1">
    <source>
        <dbReference type="ARBA" id="ARBA00001936"/>
    </source>
</evidence>
<dbReference type="AlphaFoldDB" id="A0A9J2Q5C2"/>
<evidence type="ECO:0000256" key="5">
    <source>
        <dbReference type="ARBA" id="ARBA00022842"/>
    </source>
</evidence>
<feature type="domain" description="PAP-associated" evidence="7">
    <location>
        <begin position="639"/>
        <end position="692"/>
    </location>
</feature>
<feature type="region of interest" description="Disordered" evidence="6">
    <location>
        <begin position="98"/>
        <end position="137"/>
    </location>
</feature>
<dbReference type="Gene3D" id="1.10.1410.10">
    <property type="match status" value="1"/>
</dbReference>
<evidence type="ECO:0000259" key="7">
    <source>
        <dbReference type="Pfam" id="PF03828"/>
    </source>
</evidence>
<dbReference type="GO" id="GO:0031123">
    <property type="term" value="P:RNA 3'-end processing"/>
    <property type="evidence" value="ECO:0007669"/>
    <property type="project" value="TreeGrafter"/>
</dbReference>
<feature type="region of interest" description="Disordered" evidence="6">
    <location>
        <begin position="207"/>
        <end position="231"/>
    </location>
</feature>
<name>A0A9J2Q5C2_ASCLU</name>
<accession>A0A9J2Q5C2</accession>
<dbReference type="Gene3D" id="3.30.460.10">
    <property type="entry name" value="Beta Polymerase, domain 2"/>
    <property type="match status" value="2"/>
</dbReference>
<evidence type="ECO:0000256" key="6">
    <source>
        <dbReference type="SAM" id="MobiDB-lite"/>
    </source>
</evidence>
<dbReference type="PANTHER" id="PTHR12271:SF117">
    <property type="entry name" value="PAP-ASSOCIATED DOMAIN-CONTAINING PROTEIN"/>
    <property type="match status" value="1"/>
</dbReference>
<evidence type="ECO:0000313" key="9">
    <source>
        <dbReference type="Proteomes" id="UP000036681"/>
    </source>
</evidence>
<evidence type="ECO:0000256" key="3">
    <source>
        <dbReference type="ARBA" id="ARBA00022679"/>
    </source>
</evidence>
<dbReference type="SUPFAM" id="SSF81301">
    <property type="entry name" value="Nucleotidyltransferase"/>
    <property type="match status" value="1"/>
</dbReference>
<proteinExistence type="predicted"/>
<sequence>MSSKQYYTLHVLQQHVLVVYGFINGAASGKRKAVDVAEQEVIAAKRNRMITVLPEEMVEKTDTAGSAVATERIEDGAENSINSDKEGFDFVKLFEEDPPAENEPISPTSGNTSTQKSTDSGNKSVLSQQSVGMAPSNNNKLENIIEFVKLFDDDDTPVEGNEVSSNKRVPYTPNDDCECIFVTEVRKTSKGIPVVTIDDDNERREVVKGSPSTLKPECDYGPDTIDTQTPSTSYLPPLRSGDRSVTNNNNGHVAGEIDMEIEEDREEITVLSDDIGQRKSANTPHPYNGPSNMISLQRLKEMDLRTKLGVTIVASALDVYDTIKARRKRYQQGFDAFDAHIWRHYRLNGQDDRTFSWKMEVRERLLSLVKTVRVYEDANIVAVGSTVNGCGAYNSDMDLCLCLPDAIYGYDTDRDYGVRVLKKVFRVLAYQSNGLVRKCHCIPAKVSYQRVYFRSVRFCVVIECKLGFKCNRSLSHYNFFSYGVRVLKKVFRVLAYQSNGLVRKCHCIPAKVPILKLEMGNEYSELEIDINCNNVAGIYNSHLLHYYARIDDRFPALCLLVKHWAINAGINDAMSGTFNSYSLILLVLHFLQCATMPPVLPNLQVLHPDIFNGHCGLDNLELFRNLPPLPTRELNRNTVGELLIAFFDYYAKFDFVNKAISIHRGCVFDRSDLATSTRRFKVFIEEPFDHENTARCVTRVDSAKYIKQVFIAARNAFLGASAGVPLLKLIDVH</sequence>
<dbReference type="CDD" id="cd05402">
    <property type="entry name" value="NT_PAP_TUTase"/>
    <property type="match status" value="1"/>
</dbReference>
<evidence type="ECO:0000256" key="4">
    <source>
        <dbReference type="ARBA" id="ARBA00022723"/>
    </source>
</evidence>
<evidence type="ECO:0000256" key="2">
    <source>
        <dbReference type="ARBA" id="ARBA00001946"/>
    </source>
</evidence>
<keyword evidence="4" id="KW-0479">Metal-binding</keyword>
<dbReference type="GO" id="GO:0046872">
    <property type="term" value="F:metal ion binding"/>
    <property type="evidence" value="ECO:0007669"/>
    <property type="project" value="UniProtKB-KW"/>
</dbReference>
<keyword evidence="3" id="KW-0808">Transferase</keyword>
<protein>
    <submittedName>
        <fullName evidence="10">PAP-associated domain-containing protein</fullName>
    </submittedName>
</protein>
<keyword evidence="5" id="KW-0460">Magnesium</keyword>
<reference evidence="10" key="1">
    <citation type="submission" date="2023-03" db="UniProtKB">
        <authorList>
            <consortium name="WormBaseParasite"/>
        </authorList>
    </citation>
    <scope>IDENTIFICATION</scope>
</reference>
<dbReference type="Pfam" id="PF22600">
    <property type="entry name" value="MTPAP-like_central"/>
    <property type="match status" value="2"/>
</dbReference>
<dbReference type="Pfam" id="PF03828">
    <property type="entry name" value="PAP_assoc"/>
    <property type="match status" value="1"/>
</dbReference>